<reference evidence="4" key="1">
    <citation type="submission" date="2017-02" db="UniProtKB">
        <authorList>
            <consortium name="WormBaseParasite"/>
        </authorList>
    </citation>
    <scope>IDENTIFICATION</scope>
</reference>
<accession>A0A0N4YJF5</accession>
<dbReference type="WBParaSite" id="NBR_0001709301-mRNA-1">
    <property type="protein sequence ID" value="NBR_0001709301-mRNA-1"/>
    <property type="gene ID" value="NBR_0001709301"/>
</dbReference>
<dbReference type="EMBL" id="UYSL01022556">
    <property type="protein sequence ID" value="VDL80707.1"/>
    <property type="molecule type" value="Genomic_DNA"/>
</dbReference>
<evidence type="ECO:0000313" key="2">
    <source>
        <dbReference type="EMBL" id="VDL80707.1"/>
    </source>
</evidence>
<evidence type="ECO:0000313" key="3">
    <source>
        <dbReference type="Proteomes" id="UP000271162"/>
    </source>
</evidence>
<protein>
    <submittedName>
        <fullName evidence="2 4">Uncharacterized protein</fullName>
    </submittedName>
</protein>
<organism evidence="4">
    <name type="scientific">Nippostrongylus brasiliensis</name>
    <name type="common">Rat hookworm</name>
    <dbReference type="NCBI Taxonomy" id="27835"/>
    <lineage>
        <taxon>Eukaryota</taxon>
        <taxon>Metazoa</taxon>
        <taxon>Ecdysozoa</taxon>
        <taxon>Nematoda</taxon>
        <taxon>Chromadorea</taxon>
        <taxon>Rhabditida</taxon>
        <taxon>Rhabditina</taxon>
        <taxon>Rhabditomorpha</taxon>
        <taxon>Strongyloidea</taxon>
        <taxon>Heligmosomidae</taxon>
        <taxon>Nippostrongylus</taxon>
    </lineage>
</organism>
<gene>
    <name evidence="2" type="ORF">NBR_LOCUS17094</name>
</gene>
<dbReference type="AlphaFoldDB" id="A0A0N4YJF5"/>
<proteinExistence type="predicted"/>
<evidence type="ECO:0000256" key="1">
    <source>
        <dbReference type="SAM" id="Phobius"/>
    </source>
</evidence>
<reference evidence="2 3" key="2">
    <citation type="submission" date="2018-11" db="EMBL/GenBank/DDBJ databases">
        <authorList>
            <consortium name="Pathogen Informatics"/>
        </authorList>
    </citation>
    <scope>NUCLEOTIDE SEQUENCE [LARGE SCALE GENOMIC DNA]</scope>
</reference>
<sequence>MTSYRLHRFVGFGMTDMSQSHLSTRAGCHVGTTLPVDHGCWFIPQRKRKMYASSLGAFPMLALATVFCVRVTVISYALLDVYFYNISPPKQRSSEGIVNLIERLALKMLNFNKKKC</sequence>
<name>A0A0N4YJF5_NIPBR</name>
<keyword evidence="1" id="KW-0812">Transmembrane</keyword>
<dbReference type="Proteomes" id="UP000271162">
    <property type="component" value="Unassembled WGS sequence"/>
</dbReference>
<keyword evidence="1" id="KW-0472">Membrane</keyword>
<keyword evidence="3" id="KW-1185">Reference proteome</keyword>
<evidence type="ECO:0000313" key="4">
    <source>
        <dbReference type="WBParaSite" id="NBR_0001709301-mRNA-1"/>
    </source>
</evidence>
<feature type="transmembrane region" description="Helical" evidence="1">
    <location>
        <begin position="55"/>
        <end position="79"/>
    </location>
</feature>
<keyword evidence="1" id="KW-1133">Transmembrane helix</keyword>